<feature type="domain" description="SbsA Ig-like" evidence="3">
    <location>
        <begin position="21"/>
        <end position="119"/>
    </location>
</feature>
<dbReference type="Gene3D" id="2.130.10.130">
    <property type="entry name" value="Integrin alpha, N-terminal"/>
    <property type="match status" value="3"/>
</dbReference>
<dbReference type="InterPro" id="IPR032812">
    <property type="entry name" value="SbsA_Ig"/>
</dbReference>
<feature type="chain" id="PRO_5045330097" evidence="2">
    <location>
        <begin position="21"/>
        <end position="1026"/>
    </location>
</feature>
<evidence type="ECO:0000313" key="6">
    <source>
        <dbReference type="Proteomes" id="UP001167796"/>
    </source>
</evidence>
<feature type="domain" description="SbsA Ig-like" evidence="3">
    <location>
        <begin position="477"/>
        <end position="575"/>
    </location>
</feature>
<dbReference type="RefSeq" id="WP_305010003.1">
    <property type="nucleotide sequence ID" value="NZ_JAUQSX010000001.1"/>
</dbReference>
<evidence type="ECO:0000259" key="4">
    <source>
        <dbReference type="Pfam" id="PF18962"/>
    </source>
</evidence>
<dbReference type="Proteomes" id="UP001167796">
    <property type="component" value="Unassembled WGS sequence"/>
</dbReference>
<evidence type="ECO:0000256" key="2">
    <source>
        <dbReference type="SAM" id="SignalP"/>
    </source>
</evidence>
<gene>
    <name evidence="5" type="ORF">Q5H92_03020</name>
</gene>
<keyword evidence="6" id="KW-1185">Reference proteome</keyword>
<dbReference type="NCBIfam" id="TIGR04183">
    <property type="entry name" value="Por_Secre_tail"/>
    <property type="match status" value="1"/>
</dbReference>
<dbReference type="Pfam" id="PF13517">
    <property type="entry name" value="FG-GAP_3"/>
    <property type="match status" value="7"/>
</dbReference>
<evidence type="ECO:0000313" key="5">
    <source>
        <dbReference type="EMBL" id="MDO7845314.1"/>
    </source>
</evidence>
<proteinExistence type="predicted"/>
<dbReference type="InterPro" id="IPR026444">
    <property type="entry name" value="Secre_tail"/>
</dbReference>
<keyword evidence="1 2" id="KW-0732">Signal</keyword>
<dbReference type="InterPro" id="IPR013517">
    <property type="entry name" value="FG-GAP"/>
</dbReference>
<reference evidence="5" key="1">
    <citation type="submission" date="2023-07" db="EMBL/GenBank/DDBJ databases">
        <authorList>
            <person name="Kim M.K."/>
        </authorList>
    </citation>
    <scope>NUCLEOTIDE SEQUENCE</scope>
    <source>
        <strain evidence="5">M29</strain>
    </source>
</reference>
<protein>
    <submittedName>
        <fullName evidence="5">FG-GAP-like repeat-containing protein</fullName>
    </submittedName>
</protein>
<organism evidence="5 6">
    <name type="scientific">Hymenobacter mellowenesis</name>
    <dbReference type="NCBI Taxonomy" id="3063995"/>
    <lineage>
        <taxon>Bacteria</taxon>
        <taxon>Pseudomonadati</taxon>
        <taxon>Bacteroidota</taxon>
        <taxon>Cytophagia</taxon>
        <taxon>Cytophagales</taxon>
        <taxon>Hymenobacteraceae</taxon>
        <taxon>Hymenobacter</taxon>
    </lineage>
</organism>
<name>A0ABT9A7I4_9BACT</name>
<sequence>MKHSLLPATAFLLLTTAAWAQAPSVTALSPGSNAPAAPPTAPVRVTFSQPMSAGGAGLAVFGALHGGRLSGPTAASGNALSFQAARSFQPGETVSVTIPAAVQSSAGIALGNPKVFQFTAAATGGTGTFGPGGMVPSGTNYTGNVVGDVDGDGDLDLVMANFDYNPGTVDVRLNNGSGLYSAGAGATVGGFTGALSLADVDNDGDLDLLACNGSVSVRLNNGQGVFSGSTTVAISAAHVIAADLDGDGDLDLAAAGLVANVGTVSVALNAGGSFGPATVINTNNRSTTALAVGDMDNDGDLDVLSEGTNANVAIRLNNGDGTFAATPLSVPVNQTTLRDVLVADVDNDGDLDVLAADLGFDISVCLNNGAGSFGSYTMLPMGGSPSYLSLADVEGDGDLDMVAATLAAGTVNIRLYLNNGLGTFTAGNNLPVGPATDLSGLDVADADGDGDLDLLVVLGRFGVKILLNANSLTPSPALTVTALAPARNAPSAPRNSRVAVTFNQTPSNTPATRNALQVTGAQRGRLAGAATLAGATLSLAPASRFFAGERVAVSVTRAVQSGAAFQAAPQVYQFTAAVGGGTATFGGGGEVSNYSTQVFPADVDNDGDLDIVTSGGVSVNSGNGTFARTPTYFPSRAEASGLVVADVDGDGDLDIVSSNGYGGATGQPGTICATLNNGNGTFGALRSSPVGRSAMWLVVGDVDGDGLPDAVTANDYNQVGIALGAGNGTFGAVRNLVVGFAATQLHLVDVDNDGDLDLMLSNSTLFTLSLNDGFGAFGAPITVPATTGGLLVMADIDNDGDLDLLTASTQLVNIMRNNGSGVFTSSSSFSLVNNGLSPQFVGLVAGDVDGDGDLDLIAAGGGGSYSAVMAVRLNNGTGTFSPGTDFLLGSNITWPSPQALADLDGDGDLDLMASTWASGLAVRFNLGTPTAARPATGPAIGLYPNPAHDVLNISLPFDAASGGPGQVASSVELLNTLGQVMSRAPLRSAGQAAVAALPVNQLARGLYLVRVRTSSGATLTKTVEIN</sequence>
<dbReference type="SUPFAM" id="SSF69318">
    <property type="entry name" value="Integrin alpha N-terminal domain"/>
    <property type="match status" value="3"/>
</dbReference>
<evidence type="ECO:0000256" key="1">
    <source>
        <dbReference type="ARBA" id="ARBA00022729"/>
    </source>
</evidence>
<accession>A0ABT9A7I4</accession>
<dbReference type="InterPro" id="IPR028994">
    <property type="entry name" value="Integrin_alpha_N"/>
</dbReference>
<feature type="signal peptide" evidence="2">
    <location>
        <begin position="1"/>
        <end position="20"/>
    </location>
</feature>
<feature type="domain" description="Secretion system C-terminal sorting" evidence="4">
    <location>
        <begin position="942"/>
        <end position="1022"/>
    </location>
</feature>
<dbReference type="PANTHER" id="PTHR46580">
    <property type="entry name" value="SENSOR KINASE-RELATED"/>
    <property type="match status" value="1"/>
</dbReference>
<evidence type="ECO:0000259" key="3">
    <source>
        <dbReference type="Pfam" id="PF13205"/>
    </source>
</evidence>
<dbReference type="Pfam" id="PF13205">
    <property type="entry name" value="Big_5"/>
    <property type="match status" value="2"/>
</dbReference>
<dbReference type="Pfam" id="PF18962">
    <property type="entry name" value="Por_Secre_tail"/>
    <property type="match status" value="1"/>
</dbReference>
<comment type="caution">
    <text evidence="5">The sequence shown here is derived from an EMBL/GenBank/DDBJ whole genome shotgun (WGS) entry which is preliminary data.</text>
</comment>
<dbReference type="EMBL" id="JAUQSX010000001">
    <property type="protein sequence ID" value="MDO7845314.1"/>
    <property type="molecule type" value="Genomic_DNA"/>
</dbReference>